<evidence type="ECO:0000313" key="5">
    <source>
        <dbReference type="Proteomes" id="UP000094112"/>
    </source>
</evidence>
<dbReference type="PANTHER" id="PTHR44145:SF3">
    <property type="entry name" value="DNAJ HOMOLOG SUBFAMILY A MEMBER 3, MITOCHONDRIAL"/>
    <property type="match status" value="1"/>
</dbReference>
<feature type="transmembrane region" description="Helical" evidence="2">
    <location>
        <begin position="171"/>
        <end position="191"/>
    </location>
</feature>
<reference evidence="4 5" key="1">
    <citation type="journal article" date="2016" name="Proc. Natl. Acad. Sci. U.S.A.">
        <title>Comparative genomics of biotechnologically important yeasts.</title>
        <authorList>
            <person name="Riley R."/>
            <person name="Haridas S."/>
            <person name="Wolfe K.H."/>
            <person name="Lopes M.R."/>
            <person name="Hittinger C.T."/>
            <person name="Goeker M."/>
            <person name="Salamov A.A."/>
            <person name="Wisecaver J.H."/>
            <person name="Long T.M."/>
            <person name="Calvey C.H."/>
            <person name="Aerts A.L."/>
            <person name="Barry K.W."/>
            <person name="Choi C."/>
            <person name="Clum A."/>
            <person name="Coughlan A.Y."/>
            <person name="Deshpande S."/>
            <person name="Douglass A.P."/>
            <person name="Hanson S.J."/>
            <person name="Klenk H.-P."/>
            <person name="LaButti K.M."/>
            <person name="Lapidus A."/>
            <person name="Lindquist E.A."/>
            <person name="Lipzen A.M."/>
            <person name="Meier-Kolthoff J.P."/>
            <person name="Ohm R.A."/>
            <person name="Otillar R.P."/>
            <person name="Pangilinan J.L."/>
            <person name="Peng Y."/>
            <person name="Rokas A."/>
            <person name="Rosa C.A."/>
            <person name="Scheuner C."/>
            <person name="Sibirny A.A."/>
            <person name="Slot J.C."/>
            <person name="Stielow J.B."/>
            <person name="Sun H."/>
            <person name="Kurtzman C.P."/>
            <person name="Blackwell M."/>
            <person name="Grigoriev I.V."/>
            <person name="Jeffries T.W."/>
        </authorList>
    </citation>
    <scope>NUCLEOTIDE SEQUENCE [LARGE SCALE GENOMIC DNA]</scope>
    <source>
        <strain evidence="5">ATCC 58044 / CBS 1984 / NCYC 433 / NRRL Y-366-8</strain>
    </source>
</reference>
<evidence type="ECO:0000313" key="4">
    <source>
        <dbReference type="EMBL" id="ODQ61426.1"/>
    </source>
</evidence>
<feature type="domain" description="J" evidence="3">
    <location>
        <begin position="36"/>
        <end position="114"/>
    </location>
</feature>
<dbReference type="STRING" id="683960.A0A1E3P7N1"/>
<organism evidence="4 5">
    <name type="scientific">Wickerhamomyces anomalus (strain ATCC 58044 / CBS 1984 / NCYC 433 / NRRL Y-366-8)</name>
    <name type="common">Yeast</name>
    <name type="synonym">Hansenula anomala</name>
    <dbReference type="NCBI Taxonomy" id="683960"/>
    <lineage>
        <taxon>Eukaryota</taxon>
        <taxon>Fungi</taxon>
        <taxon>Dikarya</taxon>
        <taxon>Ascomycota</taxon>
        <taxon>Saccharomycotina</taxon>
        <taxon>Saccharomycetes</taxon>
        <taxon>Phaffomycetales</taxon>
        <taxon>Wickerhamomycetaceae</taxon>
        <taxon>Wickerhamomyces</taxon>
    </lineage>
</organism>
<dbReference type="SUPFAM" id="SSF46565">
    <property type="entry name" value="Chaperone J-domain"/>
    <property type="match status" value="1"/>
</dbReference>
<protein>
    <recommendedName>
        <fullName evidence="3">J domain-containing protein</fullName>
    </recommendedName>
</protein>
<proteinExistence type="predicted"/>
<keyword evidence="2" id="KW-0812">Transmembrane</keyword>
<keyword evidence="1" id="KW-0143">Chaperone</keyword>
<dbReference type="Gene3D" id="1.10.287.110">
    <property type="entry name" value="DnaJ domain"/>
    <property type="match status" value="1"/>
</dbReference>
<evidence type="ECO:0000259" key="3">
    <source>
        <dbReference type="PROSITE" id="PS50076"/>
    </source>
</evidence>
<dbReference type="InterPro" id="IPR001623">
    <property type="entry name" value="DnaJ_domain"/>
</dbReference>
<dbReference type="SMART" id="SM00271">
    <property type="entry name" value="DnaJ"/>
    <property type="match status" value="1"/>
</dbReference>
<evidence type="ECO:0000256" key="1">
    <source>
        <dbReference type="ARBA" id="ARBA00023186"/>
    </source>
</evidence>
<dbReference type="InterPro" id="IPR051938">
    <property type="entry name" value="Apopto_cytoskel_mod"/>
</dbReference>
<sequence length="271" mass="32298">MQTSLKLLIRRASTINNSSANDPFYHSEWPSHKNPSPYDVLNIKKSEFDPKTLRKRYYQFAKIYHPDISKNSTLINHKGDRLSDDHKNERFKLLTNAYTLLKDEDKKNLYDQFRMGWETNEQILTRSHYRKPSPAYATQYDNYAYWNAGSWEDYQNLREDDPTTRSEKMKILAALVGIIIFSATIQGWMLLNSVEKTLMESKKVHDDTEADLGLVYMNYGYDQSRISRFRRFLWFRTFGLYRDKESLDESHLENEKILKQVFGKDYVEYDD</sequence>
<dbReference type="GeneID" id="30200537"/>
<keyword evidence="2" id="KW-1133">Transmembrane helix</keyword>
<accession>A0A1E3P7N1</accession>
<dbReference type="InterPro" id="IPR036869">
    <property type="entry name" value="J_dom_sf"/>
</dbReference>
<keyword evidence="2" id="KW-0472">Membrane</keyword>
<evidence type="ECO:0000256" key="2">
    <source>
        <dbReference type="SAM" id="Phobius"/>
    </source>
</evidence>
<gene>
    <name evidence="4" type="ORF">WICANDRAFT_61983</name>
</gene>
<dbReference type="PROSITE" id="PS50076">
    <property type="entry name" value="DNAJ_2"/>
    <property type="match status" value="1"/>
</dbReference>
<dbReference type="GO" id="GO:0005743">
    <property type="term" value="C:mitochondrial inner membrane"/>
    <property type="evidence" value="ECO:0007669"/>
    <property type="project" value="EnsemblFungi"/>
</dbReference>
<name>A0A1E3P7N1_WICAA</name>
<keyword evidence="5" id="KW-1185">Reference proteome</keyword>
<dbReference type="Proteomes" id="UP000094112">
    <property type="component" value="Unassembled WGS sequence"/>
</dbReference>
<dbReference type="RefSeq" id="XP_019040633.1">
    <property type="nucleotide sequence ID" value="XM_019183291.1"/>
</dbReference>
<dbReference type="AlphaFoldDB" id="A0A1E3P7N1"/>
<dbReference type="Pfam" id="PF00226">
    <property type="entry name" value="DnaJ"/>
    <property type="match status" value="1"/>
</dbReference>
<dbReference type="PRINTS" id="PR00625">
    <property type="entry name" value="JDOMAIN"/>
</dbReference>
<dbReference type="OrthoDB" id="445556at2759"/>
<dbReference type="CDD" id="cd06257">
    <property type="entry name" value="DnaJ"/>
    <property type="match status" value="1"/>
</dbReference>
<dbReference type="PANTHER" id="PTHR44145">
    <property type="entry name" value="DNAJ HOMOLOG SUBFAMILY A MEMBER 3, MITOCHONDRIAL"/>
    <property type="match status" value="1"/>
</dbReference>
<dbReference type="EMBL" id="KV454209">
    <property type="protein sequence ID" value="ODQ61426.1"/>
    <property type="molecule type" value="Genomic_DNA"/>
</dbReference>